<dbReference type="InterPro" id="IPR056592">
    <property type="entry name" value="Beta-prop_At3g26010-like"/>
</dbReference>
<feature type="domain" description="F-box" evidence="1">
    <location>
        <begin position="13"/>
        <end position="44"/>
    </location>
</feature>
<dbReference type="PANTHER" id="PTHR35546:SF21">
    <property type="entry name" value="F-BOX DOMAIN-CONTAINING PROTEIN"/>
    <property type="match status" value="1"/>
</dbReference>
<dbReference type="AlphaFoldDB" id="A0A1R3J305"/>
<evidence type="ECO:0000259" key="2">
    <source>
        <dbReference type="Pfam" id="PF24750"/>
    </source>
</evidence>
<dbReference type="Pfam" id="PF00646">
    <property type="entry name" value="F-box"/>
    <property type="match status" value="1"/>
</dbReference>
<dbReference type="PANTHER" id="PTHR35546">
    <property type="entry name" value="F-BOX PROTEIN INTERACTION DOMAIN PROTEIN-RELATED"/>
    <property type="match status" value="1"/>
</dbReference>
<dbReference type="InterPro" id="IPR017451">
    <property type="entry name" value="F-box-assoc_interact_dom"/>
</dbReference>
<dbReference type="SUPFAM" id="SSF81383">
    <property type="entry name" value="F-box domain"/>
    <property type="match status" value="1"/>
</dbReference>
<evidence type="ECO:0000313" key="4">
    <source>
        <dbReference type="Proteomes" id="UP000187203"/>
    </source>
</evidence>
<name>A0A1R3J305_9ROSI</name>
<protein>
    <submittedName>
        <fullName evidence="3">Uncharacterized protein</fullName>
    </submittedName>
</protein>
<reference evidence="4" key="1">
    <citation type="submission" date="2013-09" db="EMBL/GenBank/DDBJ databases">
        <title>Corchorus olitorius genome sequencing.</title>
        <authorList>
            <person name="Alam M."/>
            <person name="Haque M.S."/>
            <person name="Islam M.S."/>
            <person name="Emdad E.M."/>
            <person name="Islam M.M."/>
            <person name="Ahmed B."/>
            <person name="Halim A."/>
            <person name="Hossen Q.M.M."/>
            <person name="Hossain M.Z."/>
            <person name="Ahmed R."/>
            <person name="Khan M.M."/>
            <person name="Islam R."/>
            <person name="Rashid M.M."/>
            <person name="Khan S.A."/>
            <person name="Rahman M.S."/>
            <person name="Alam M."/>
            <person name="Yahiya A.S."/>
            <person name="Khan M.S."/>
            <person name="Azam M.S."/>
            <person name="Haque T."/>
            <person name="Lashkar M.Z.H."/>
            <person name="Akhand A.I."/>
            <person name="Morshed G."/>
            <person name="Roy S."/>
            <person name="Uddin K.S."/>
            <person name="Rabeya T."/>
            <person name="Hossain A.S."/>
            <person name="Chowdhury A."/>
            <person name="Snigdha A.R."/>
            <person name="Mortoza M.S."/>
            <person name="Matin S.A."/>
            <person name="Hoque S.M.E."/>
            <person name="Islam M.K."/>
            <person name="Roy D.K."/>
            <person name="Haider R."/>
            <person name="Moosa M.M."/>
            <person name="Elias S.M."/>
            <person name="Hasan A.M."/>
            <person name="Jahan S."/>
            <person name="Shafiuddin M."/>
            <person name="Mahmood N."/>
            <person name="Shommy N.S."/>
        </authorList>
    </citation>
    <scope>NUCLEOTIDE SEQUENCE [LARGE SCALE GENOMIC DNA]</scope>
    <source>
        <strain evidence="4">cv. O-4</strain>
    </source>
</reference>
<comment type="caution">
    <text evidence="3">The sequence shown here is derived from an EMBL/GenBank/DDBJ whole genome shotgun (WGS) entry which is preliminary data.</text>
</comment>
<gene>
    <name evidence="3" type="ORF">COLO4_19852</name>
</gene>
<dbReference type="OrthoDB" id="626202at2759"/>
<dbReference type="Pfam" id="PF24750">
    <property type="entry name" value="b-prop_At3g26010-like"/>
    <property type="match status" value="1"/>
</dbReference>
<evidence type="ECO:0000313" key="3">
    <source>
        <dbReference type="EMBL" id="OMO89204.1"/>
    </source>
</evidence>
<dbReference type="InterPro" id="IPR036047">
    <property type="entry name" value="F-box-like_dom_sf"/>
</dbReference>
<sequence length="382" mass="44474">MGKLRELNNDIPFEVLCRLPTKYIPRLKCVSTGWNRLISDPTFRKVQSHQNREPLSGFFFQQKYQWCNDDITTISYIPVEKQEVEIHQTVFNFLPEHVVILASCNGLVCCRSCFPFQDPCLYICNPLNKEWIRLKWDDPDKRNSFALALDPSRDPIGTSNNFKLIRVKQLESDSNALGFSFEIYTSDKGAWKKSEEICKCYDNLYKNSGIFLEGVLHWLTDGYQVLTFNLEHELSWLVSAPLPSTEFNSIPEACIGDSEGKLHYILISEFGLHVWFLEDIFESKWSLKLSKTLEELEVEHSEFFFNLREKVTQRLAVDKEPWIDPLAFKDGYLLMRQGRMILLYNIDTNKMKKLCWLYKLGSELTSCTVLPFSLSLVPLNQA</sequence>
<accession>A0A1R3J305</accession>
<organism evidence="3 4">
    <name type="scientific">Corchorus olitorius</name>
    <dbReference type="NCBI Taxonomy" id="93759"/>
    <lineage>
        <taxon>Eukaryota</taxon>
        <taxon>Viridiplantae</taxon>
        <taxon>Streptophyta</taxon>
        <taxon>Embryophyta</taxon>
        <taxon>Tracheophyta</taxon>
        <taxon>Spermatophyta</taxon>
        <taxon>Magnoliopsida</taxon>
        <taxon>eudicotyledons</taxon>
        <taxon>Gunneridae</taxon>
        <taxon>Pentapetalae</taxon>
        <taxon>rosids</taxon>
        <taxon>malvids</taxon>
        <taxon>Malvales</taxon>
        <taxon>Malvaceae</taxon>
        <taxon>Grewioideae</taxon>
        <taxon>Apeibeae</taxon>
        <taxon>Corchorus</taxon>
    </lineage>
</organism>
<dbReference type="InterPro" id="IPR001810">
    <property type="entry name" value="F-box_dom"/>
</dbReference>
<proteinExistence type="predicted"/>
<evidence type="ECO:0000259" key="1">
    <source>
        <dbReference type="Pfam" id="PF00646"/>
    </source>
</evidence>
<keyword evidence="4" id="KW-1185">Reference proteome</keyword>
<feature type="domain" description="F-box protein At3g26010-like beta-propeller" evidence="2">
    <location>
        <begin position="96"/>
        <end position="290"/>
    </location>
</feature>
<dbReference type="InterPro" id="IPR055290">
    <property type="entry name" value="At3g26010-like"/>
</dbReference>
<dbReference type="Proteomes" id="UP000187203">
    <property type="component" value="Unassembled WGS sequence"/>
</dbReference>
<dbReference type="EMBL" id="AWUE01016886">
    <property type="protein sequence ID" value="OMO89204.1"/>
    <property type="molecule type" value="Genomic_DNA"/>
</dbReference>
<dbReference type="NCBIfam" id="TIGR01640">
    <property type="entry name" value="F_box_assoc_1"/>
    <property type="match status" value="1"/>
</dbReference>
<dbReference type="STRING" id="93759.A0A1R3J305"/>